<dbReference type="EMBL" id="CP001744">
    <property type="protein sequence ID" value="ADG69188.1"/>
    <property type="molecule type" value="Genomic_DNA"/>
</dbReference>
<dbReference type="OrthoDB" id="9835078at2"/>
<dbReference type="RefSeq" id="WP_013111619.1">
    <property type="nucleotide sequence ID" value="NC_014148.1"/>
</dbReference>
<gene>
    <name evidence="1" type="ordered locus">Plim_3375</name>
</gene>
<name>D5SUD5_PLAL2</name>
<dbReference type="Proteomes" id="UP000002220">
    <property type="component" value="Chromosome"/>
</dbReference>
<dbReference type="HOGENOM" id="CLU_2168632_0_0_0"/>
<dbReference type="AlphaFoldDB" id="D5SUD5"/>
<sequence>MSEIHVGDTIFLHGRETGLLGEFVIREVRSGVWCGDLTPAPGYSQVRDLFMEWTQLVNDQCFSLLDEVDDKMTAIGIVAVRNGELLPITDLQLHDEGRSVKGSFRLVILQ</sequence>
<evidence type="ECO:0000313" key="1">
    <source>
        <dbReference type="EMBL" id="ADG69188.1"/>
    </source>
</evidence>
<evidence type="ECO:0000313" key="2">
    <source>
        <dbReference type="Proteomes" id="UP000002220"/>
    </source>
</evidence>
<proteinExistence type="predicted"/>
<keyword evidence="2" id="KW-1185">Reference proteome</keyword>
<protein>
    <submittedName>
        <fullName evidence="1">Uncharacterized protein</fullName>
    </submittedName>
</protein>
<accession>D5SUD5</accession>
<organism evidence="1 2">
    <name type="scientific">Planctopirus limnophila (strain ATCC 43296 / DSM 3776 / IFAM 1008 / Mu 290)</name>
    <name type="common">Planctomyces limnophilus</name>
    <dbReference type="NCBI Taxonomy" id="521674"/>
    <lineage>
        <taxon>Bacteria</taxon>
        <taxon>Pseudomonadati</taxon>
        <taxon>Planctomycetota</taxon>
        <taxon>Planctomycetia</taxon>
        <taxon>Planctomycetales</taxon>
        <taxon>Planctomycetaceae</taxon>
        <taxon>Planctopirus</taxon>
    </lineage>
</organism>
<reference evidence="1 2" key="1">
    <citation type="journal article" date="2010" name="Stand. Genomic Sci.">
        <title>Complete genome sequence of Planctomyces limnophilus type strain (Mu 290).</title>
        <authorList>
            <person name="Labutti K."/>
            <person name="Sikorski J."/>
            <person name="Schneider S."/>
            <person name="Nolan M."/>
            <person name="Lucas S."/>
            <person name="Glavina Del Rio T."/>
            <person name="Tice H."/>
            <person name="Cheng J.F."/>
            <person name="Goodwin L."/>
            <person name="Pitluck S."/>
            <person name="Liolios K."/>
            <person name="Ivanova N."/>
            <person name="Mavromatis K."/>
            <person name="Mikhailova N."/>
            <person name="Pati A."/>
            <person name="Chen A."/>
            <person name="Palaniappan K."/>
            <person name="Land M."/>
            <person name="Hauser L."/>
            <person name="Chang Y.J."/>
            <person name="Jeffries C.D."/>
            <person name="Tindall B.J."/>
            <person name="Rohde M."/>
            <person name="Goker M."/>
            <person name="Woyke T."/>
            <person name="Bristow J."/>
            <person name="Eisen J.A."/>
            <person name="Markowitz V."/>
            <person name="Hugenholtz P."/>
            <person name="Kyrpides N.C."/>
            <person name="Klenk H.P."/>
            <person name="Lapidus A."/>
        </authorList>
    </citation>
    <scope>NUCLEOTIDE SEQUENCE [LARGE SCALE GENOMIC DNA]</scope>
    <source>
        <strain evidence="2">ATCC 43296 / DSM 3776 / IFAM 1008 / 290</strain>
    </source>
</reference>
<dbReference type="KEGG" id="plm:Plim_3375"/>